<evidence type="ECO:0000256" key="4">
    <source>
        <dbReference type="ARBA" id="ARBA00022679"/>
    </source>
</evidence>
<evidence type="ECO:0000256" key="7">
    <source>
        <dbReference type="ARBA" id="ARBA00022786"/>
    </source>
</evidence>
<dbReference type="Gene3D" id="3.30.40.10">
    <property type="entry name" value="Zinc/RING finger domain, C3HC4 (zinc finger)"/>
    <property type="match status" value="1"/>
</dbReference>
<dbReference type="InterPro" id="IPR013083">
    <property type="entry name" value="Znf_RING/FYVE/PHD"/>
</dbReference>
<organism evidence="12 13">
    <name type="scientific">Stylosanthes scabra</name>
    <dbReference type="NCBI Taxonomy" id="79078"/>
    <lineage>
        <taxon>Eukaryota</taxon>
        <taxon>Viridiplantae</taxon>
        <taxon>Streptophyta</taxon>
        <taxon>Embryophyta</taxon>
        <taxon>Tracheophyta</taxon>
        <taxon>Spermatophyta</taxon>
        <taxon>Magnoliopsida</taxon>
        <taxon>eudicotyledons</taxon>
        <taxon>Gunneridae</taxon>
        <taxon>Pentapetalae</taxon>
        <taxon>rosids</taxon>
        <taxon>fabids</taxon>
        <taxon>Fabales</taxon>
        <taxon>Fabaceae</taxon>
        <taxon>Papilionoideae</taxon>
        <taxon>50 kb inversion clade</taxon>
        <taxon>dalbergioids sensu lato</taxon>
        <taxon>Dalbergieae</taxon>
        <taxon>Pterocarpus clade</taxon>
        <taxon>Stylosanthes</taxon>
    </lineage>
</organism>
<keyword evidence="10" id="KW-0812">Transmembrane</keyword>
<protein>
    <recommendedName>
        <fullName evidence="3">RING-type E3 ubiquitin transferase</fullName>
        <ecNumber evidence="3">2.3.2.27</ecNumber>
    </recommendedName>
</protein>
<keyword evidence="8" id="KW-0862">Zinc</keyword>
<accession>A0ABU6ZF01</accession>
<dbReference type="PROSITE" id="PS50089">
    <property type="entry name" value="ZF_RING_2"/>
    <property type="match status" value="1"/>
</dbReference>
<keyword evidence="4" id="KW-0808">Transferase</keyword>
<dbReference type="EC" id="2.3.2.27" evidence="3"/>
<dbReference type="Pfam" id="PF13639">
    <property type="entry name" value="zf-RING_2"/>
    <property type="match status" value="1"/>
</dbReference>
<keyword evidence="7" id="KW-0833">Ubl conjugation pathway</keyword>
<dbReference type="InterPro" id="IPR001841">
    <property type="entry name" value="Znf_RING"/>
</dbReference>
<evidence type="ECO:0000256" key="10">
    <source>
        <dbReference type="SAM" id="Phobius"/>
    </source>
</evidence>
<keyword evidence="5" id="KW-0479">Metal-binding</keyword>
<gene>
    <name evidence="12" type="ORF">PIB30_045590</name>
</gene>
<dbReference type="PANTHER" id="PTHR46913">
    <property type="entry name" value="RING-H2 FINGER PROTEIN ATL16"/>
    <property type="match status" value="1"/>
</dbReference>
<evidence type="ECO:0000259" key="11">
    <source>
        <dbReference type="PROSITE" id="PS50089"/>
    </source>
</evidence>
<dbReference type="PANTHER" id="PTHR46913:SF23">
    <property type="entry name" value="E3 UBIQUITIN-PROTEIN LIGASE RHA4A-RELATED"/>
    <property type="match status" value="1"/>
</dbReference>
<feature type="transmembrane region" description="Helical" evidence="10">
    <location>
        <begin position="24"/>
        <end position="48"/>
    </location>
</feature>
<evidence type="ECO:0000256" key="5">
    <source>
        <dbReference type="ARBA" id="ARBA00022723"/>
    </source>
</evidence>
<name>A0ABU6ZF01_9FABA</name>
<dbReference type="SMART" id="SM00184">
    <property type="entry name" value="RING"/>
    <property type="match status" value="1"/>
</dbReference>
<reference evidence="12 13" key="1">
    <citation type="journal article" date="2023" name="Plants (Basel)">
        <title>Bridging the Gap: Combining Genomics and Transcriptomics Approaches to Understand Stylosanthes scabra, an Orphan Legume from the Brazilian Caatinga.</title>
        <authorList>
            <person name="Ferreira-Neto J.R.C."/>
            <person name="da Silva M.D."/>
            <person name="Binneck E."/>
            <person name="de Melo N.F."/>
            <person name="da Silva R.H."/>
            <person name="de Melo A.L.T.M."/>
            <person name="Pandolfi V."/>
            <person name="Bustamante F.O."/>
            <person name="Brasileiro-Vidal A.C."/>
            <person name="Benko-Iseppon A.M."/>
        </authorList>
    </citation>
    <scope>NUCLEOTIDE SEQUENCE [LARGE SCALE GENOMIC DNA]</scope>
    <source>
        <tissue evidence="12">Leaves</tissue>
    </source>
</reference>
<keyword evidence="13" id="KW-1185">Reference proteome</keyword>
<evidence type="ECO:0000256" key="1">
    <source>
        <dbReference type="ARBA" id="ARBA00000900"/>
    </source>
</evidence>
<evidence type="ECO:0000313" key="12">
    <source>
        <dbReference type="EMBL" id="MED6220528.1"/>
    </source>
</evidence>
<keyword evidence="10" id="KW-0472">Membrane</keyword>
<comment type="catalytic activity">
    <reaction evidence="1">
        <text>S-ubiquitinyl-[E2 ubiquitin-conjugating enzyme]-L-cysteine + [acceptor protein]-L-lysine = [E2 ubiquitin-conjugating enzyme]-L-cysteine + N(6)-ubiquitinyl-[acceptor protein]-L-lysine.</text>
        <dbReference type="EC" id="2.3.2.27"/>
    </reaction>
</comment>
<evidence type="ECO:0000256" key="9">
    <source>
        <dbReference type="PROSITE-ProRule" id="PRU00175"/>
    </source>
</evidence>
<comment type="pathway">
    <text evidence="2">Protein modification; protein ubiquitination.</text>
</comment>
<dbReference type="EMBL" id="JASCZI010272139">
    <property type="protein sequence ID" value="MED6220528.1"/>
    <property type="molecule type" value="Genomic_DNA"/>
</dbReference>
<comment type="caution">
    <text evidence="12">The sequence shown here is derived from an EMBL/GenBank/DDBJ whole genome shotgun (WGS) entry which is preliminary data.</text>
</comment>
<sequence>MGVSEAQTPAESPHLYPQELQLKLYQAFIFSIPVLFSIILVLLFYLFYLKRRASSLSSPPPLHFIPTTPNPQTAPYPYPSSPYRLDLTVQFLEKLPRILFDEELRARDSVCCVCLGEFEVKEEVVEIPYCKHVFHIECIHNWLRSNSTCPLCRCSIIPTTTTKFILNNNPNHQPASPSHLILSLPPQPQHQLAAASSINTTS</sequence>
<dbReference type="InterPro" id="IPR044600">
    <property type="entry name" value="ATL1/ATL16-like"/>
</dbReference>
<keyword evidence="10" id="KW-1133">Transmembrane helix</keyword>
<evidence type="ECO:0000256" key="6">
    <source>
        <dbReference type="ARBA" id="ARBA00022771"/>
    </source>
</evidence>
<dbReference type="SUPFAM" id="SSF57850">
    <property type="entry name" value="RING/U-box"/>
    <property type="match status" value="1"/>
</dbReference>
<proteinExistence type="predicted"/>
<feature type="domain" description="RING-type" evidence="11">
    <location>
        <begin position="111"/>
        <end position="153"/>
    </location>
</feature>
<evidence type="ECO:0000256" key="8">
    <source>
        <dbReference type="ARBA" id="ARBA00022833"/>
    </source>
</evidence>
<evidence type="ECO:0000256" key="2">
    <source>
        <dbReference type="ARBA" id="ARBA00004906"/>
    </source>
</evidence>
<keyword evidence="6 9" id="KW-0863">Zinc-finger</keyword>
<evidence type="ECO:0000256" key="3">
    <source>
        <dbReference type="ARBA" id="ARBA00012483"/>
    </source>
</evidence>
<dbReference type="Proteomes" id="UP001341840">
    <property type="component" value="Unassembled WGS sequence"/>
</dbReference>
<evidence type="ECO:0000313" key="13">
    <source>
        <dbReference type="Proteomes" id="UP001341840"/>
    </source>
</evidence>